<keyword evidence="3" id="KW-1185">Reference proteome</keyword>
<gene>
    <name evidence="2" type="ORF">QQF64_033354</name>
</gene>
<feature type="region of interest" description="Disordered" evidence="1">
    <location>
        <begin position="1"/>
        <end position="31"/>
    </location>
</feature>
<name>A0ABR3MTP7_9TELE</name>
<sequence length="101" mass="10697">MIHFGKFGGDSEEVEENGRGNDKKLPELVAPLSLPGSSTAVATEKGLGYQRNGECATRVSMCQQQPLHHERPAASASPVIPLIRVPLITANARSLLPGAHS</sequence>
<evidence type="ECO:0000313" key="3">
    <source>
        <dbReference type="Proteomes" id="UP001558613"/>
    </source>
</evidence>
<comment type="caution">
    <text evidence="2">The sequence shown here is derived from an EMBL/GenBank/DDBJ whole genome shotgun (WGS) entry which is preliminary data.</text>
</comment>
<protein>
    <submittedName>
        <fullName evidence="2">Uncharacterized protein</fullName>
    </submittedName>
</protein>
<organism evidence="2 3">
    <name type="scientific">Cirrhinus molitorella</name>
    <name type="common">mud carp</name>
    <dbReference type="NCBI Taxonomy" id="172907"/>
    <lineage>
        <taxon>Eukaryota</taxon>
        <taxon>Metazoa</taxon>
        <taxon>Chordata</taxon>
        <taxon>Craniata</taxon>
        <taxon>Vertebrata</taxon>
        <taxon>Euteleostomi</taxon>
        <taxon>Actinopterygii</taxon>
        <taxon>Neopterygii</taxon>
        <taxon>Teleostei</taxon>
        <taxon>Ostariophysi</taxon>
        <taxon>Cypriniformes</taxon>
        <taxon>Cyprinidae</taxon>
        <taxon>Labeoninae</taxon>
        <taxon>Labeonini</taxon>
        <taxon>Cirrhinus</taxon>
    </lineage>
</organism>
<proteinExistence type="predicted"/>
<accession>A0ABR3MTP7</accession>
<reference evidence="2 3" key="1">
    <citation type="submission" date="2023-09" db="EMBL/GenBank/DDBJ databases">
        <authorList>
            <person name="Wang M."/>
        </authorList>
    </citation>
    <scope>NUCLEOTIDE SEQUENCE [LARGE SCALE GENOMIC DNA]</scope>
    <source>
        <strain evidence="2">GT-2023</strain>
        <tissue evidence="2">Liver</tissue>
    </source>
</reference>
<dbReference type="Proteomes" id="UP001558613">
    <property type="component" value="Unassembled WGS sequence"/>
</dbReference>
<feature type="compositionally biased region" description="Basic and acidic residues" evidence="1">
    <location>
        <begin position="16"/>
        <end position="26"/>
    </location>
</feature>
<dbReference type="EMBL" id="JAYMGO010000009">
    <property type="protein sequence ID" value="KAL1267991.1"/>
    <property type="molecule type" value="Genomic_DNA"/>
</dbReference>
<evidence type="ECO:0000313" key="2">
    <source>
        <dbReference type="EMBL" id="KAL1267991.1"/>
    </source>
</evidence>
<evidence type="ECO:0000256" key="1">
    <source>
        <dbReference type="SAM" id="MobiDB-lite"/>
    </source>
</evidence>